<dbReference type="EMBL" id="QQBC01000004">
    <property type="protein sequence ID" value="RDI66337.1"/>
    <property type="molecule type" value="Genomic_DNA"/>
</dbReference>
<name>A0A370I6H8_9NOCA</name>
<evidence type="ECO:0000313" key="2">
    <source>
        <dbReference type="Proteomes" id="UP000254869"/>
    </source>
</evidence>
<dbReference type="STRING" id="1210086.GCA_001613105_03968"/>
<proteinExistence type="predicted"/>
<reference evidence="1 2" key="1">
    <citation type="submission" date="2018-07" db="EMBL/GenBank/DDBJ databases">
        <title>Genomic Encyclopedia of Type Strains, Phase IV (KMG-IV): sequencing the most valuable type-strain genomes for metagenomic binning, comparative biology and taxonomic classification.</title>
        <authorList>
            <person name="Goeker M."/>
        </authorList>
    </citation>
    <scope>NUCLEOTIDE SEQUENCE [LARGE SCALE GENOMIC DNA]</scope>
    <source>
        <strain evidence="1 2">DSM 44290</strain>
    </source>
</reference>
<organism evidence="1 2">
    <name type="scientific">Nocardia pseudobrasiliensis</name>
    <dbReference type="NCBI Taxonomy" id="45979"/>
    <lineage>
        <taxon>Bacteria</taxon>
        <taxon>Bacillati</taxon>
        <taxon>Actinomycetota</taxon>
        <taxon>Actinomycetes</taxon>
        <taxon>Mycobacteriales</taxon>
        <taxon>Nocardiaceae</taxon>
        <taxon>Nocardia</taxon>
    </lineage>
</organism>
<comment type="caution">
    <text evidence="1">The sequence shown here is derived from an EMBL/GenBank/DDBJ whole genome shotgun (WGS) entry which is preliminary data.</text>
</comment>
<evidence type="ECO:0000313" key="1">
    <source>
        <dbReference type="EMBL" id="RDI66337.1"/>
    </source>
</evidence>
<dbReference type="RefSeq" id="WP_147287922.1">
    <property type="nucleotide sequence ID" value="NZ_QQBC01000004.1"/>
</dbReference>
<keyword evidence="2" id="KW-1185">Reference proteome</keyword>
<accession>A0A370I6H8</accession>
<gene>
    <name evidence="1" type="ORF">DFR76_10483</name>
</gene>
<sequence>MSESTSLRGRAVVITGGGTGIGASGGAAIRRRGRGCEIVGFLPCLEAETVLLPSCPAGAEAIARKLSAAQSSLDELTVTRDHLAALLATLT</sequence>
<dbReference type="AlphaFoldDB" id="A0A370I6H8"/>
<protein>
    <submittedName>
        <fullName evidence="1">Uncharacterized protein</fullName>
    </submittedName>
</protein>
<dbReference type="Proteomes" id="UP000254869">
    <property type="component" value="Unassembled WGS sequence"/>
</dbReference>